<evidence type="ECO:0000313" key="1">
    <source>
        <dbReference type="EMBL" id="QNU68452.1"/>
    </source>
</evidence>
<name>A0A4U7JJ96_9FIRM</name>
<dbReference type="AlphaFoldDB" id="A0A4U7JJ96"/>
<dbReference type="KEGG" id="rher:EHE19_008660"/>
<sequence>MLSWEQSNQKLEAYQKYNNSIGLHVENPIKTNVGMAVYQSLSGTVIGTYNWITNPIEIYDTLRTFAMMGSPSMTPQRIISKRLRNLPELL</sequence>
<dbReference type="RefSeq" id="WP_137696318.1">
    <property type="nucleotide sequence ID" value="NZ_CP061336.1"/>
</dbReference>
<organism evidence="1 2">
    <name type="scientific">Ruminiclostridium herbifermentans</name>
    <dbReference type="NCBI Taxonomy" id="2488810"/>
    <lineage>
        <taxon>Bacteria</taxon>
        <taxon>Bacillati</taxon>
        <taxon>Bacillota</taxon>
        <taxon>Clostridia</taxon>
        <taxon>Eubacteriales</taxon>
        <taxon>Oscillospiraceae</taxon>
        <taxon>Ruminiclostridium</taxon>
    </lineage>
</organism>
<dbReference type="EMBL" id="CP061336">
    <property type="protein sequence ID" value="QNU68452.1"/>
    <property type="molecule type" value="Genomic_DNA"/>
</dbReference>
<proteinExistence type="predicted"/>
<protein>
    <submittedName>
        <fullName evidence="1">Uncharacterized protein</fullName>
    </submittedName>
</protein>
<evidence type="ECO:0000313" key="2">
    <source>
        <dbReference type="Proteomes" id="UP000306409"/>
    </source>
</evidence>
<dbReference type="Proteomes" id="UP000306409">
    <property type="component" value="Chromosome"/>
</dbReference>
<reference evidence="1 2" key="1">
    <citation type="submission" date="2020-09" db="EMBL/GenBank/DDBJ databases">
        <title>Characterization and genome sequencing of Ruminiclostridium sp. nov. MA18.</title>
        <authorList>
            <person name="Rettenmaier R."/>
            <person name="Kowollik M.-L."/>
            <person name="Liebl W."/>
            <person name="Zverlov V."/>
        </authorList>
    </citation>
    <scope>NUCLEOTIDE SEQUENCE [LARGE SCALE GENOMIC DNA]</scope>
    <source>
        <strain evidence="1 2">MA18</strain>
    </source>
</reference>
<keyword evidence="2" id="KW-1185">Reference proteome</keyword>
<accession>A0A4U7JJ96</accession>
<gene>
    <name evidence="1" type="ORF">EHE19_008660</name>
</gene>